<dbReference type="AlphaFoldDB" id="A0A5B0M9W7"/>
<name>A0A5B0M9W7_PUCGR</name>
<feature type="region of interest" description="Disordered" evidence="1">
    <location>
        <begin position="24"/>
        <end position="49"/>
    </location>
</feature>
<evidence type="ECO:0000313" key="3">
    <source>
        <dbReference type="EMBL" id="KAA1072644.1"/>
    </source>
</evidence>
<comment type="caution">
    <text evidence="3">The sequence shown here is derived from an EMBL/GenBank/DDBJ whole genome shotgun (WGS) entry which is preliminary data.</text>
</comment>
<evidence type="ECO:0000313" key="4">
    <source>
        <dbReference type="Proteomes" id="UP000324748"/>
    </source>
</evidence>
<gene>
    <name evidence="2" type="ORF">PGT21_023705</name>
    <name evidence="3" type="ORF">PGTUg99_007378</name>
</gene>
<dbReference type="Proteomes" id="UP000324748">
    <property type="component" value="Unassembled WGS sequence"/>
</dbReference>
<keyword evidence="4" id="KW-1185">Reference proteome</keyword>
<evidence type="ECO:0000313" key="5">
    <source>
        <dbReference type="Proteomes" id="UP000325313"/>
    </source>
</evidence>
<dbReference type="EMBL" id="VDEP01000477">
    <property type="protein sequence ID" value="KAA1072644.1"/>
    <property type="molecule type" value="Genomic_DNA"/>
</dbReference>
<proteinExistence type="predicted"/>
<evidence type="ECO:0000313" key="2">
    <source>
        <dbReference type="EMBL" id="KAA1066165.1"/>
    </source>
</evidence>
<organism evidence="3 5">
    <name type="scientific">Puccinia graminis f. sp. tritici</name>
    <dbReference type="NCBI Taxonomy" id="56615"/>
    <lineage>
        <taxon>Eukaryota</taxon>
        <taxon>Fungi</taxon>
        <taxon>Dikarya</taxon>
        <taxon>Basidiomycota</taxon>
        <taxon>Pucciniomycotina</taxon>
        <taxon>Pucciniomycetes</taxon>
        <taxon>Pucciniales</taxon>
        <taxon>Pucciniaceae</taxon>
        <taxon>Puccinia</taxon>
    </lineage>
</organism>
<sequence>MGHTPNGHSPEVSLLVQQLAPYPQRNLPNLRPNWTTELNGSPGAPAPESVPLRLAGAQMEKYTNQPYQNVYEEERPDQHFPKTIKREWKANLSRPPGGYTLGMITSVKDDKTCGLNPSTTSHSFTLPLWKHVCMSYAKPLCLDMKPKAVNSGTNNIRTESHWKFSRIFRFSNEGFSKKYRLPIQVIPRALLMARGEVRSGRLMGAPVRQGVFSGSSYVPIRGSMPTVTSSNKPVRRLLGETASDQPCIPLGLGTI</sequence>
<dbReference type="EMBL" id="VSWC01000196">
    <property type="protein sequence ID" value="KAA1066165.1"/>
    <property type="molecule type" value="Genomic_DNA"/>
</dbReference>
<protein>
    <submittedName>
        <fullName evidence="3">Uncharacterized protein</fullName>
    </submittedName>
</protein>
<evidence type="ECO:0000256" key="1">
    <source>
        <dbReference type="SAM" id="MobiDB-lite"/>
    </source>
</evidence>
<dbReference type="Proteomes" id="UP000325313">
    <property type="component" value="Unassembled WGS sequence"/>
</dbReference>
<reference evidence="4 5" key="1">
    <citation type="submission" date="2019-05" db="EMBL/GenBank/DDBJ databases">
        <title>Emergence of the Ug99 lineage of the wheat stem rust pathogen through somatic hybridization.</title>
        <authorList>
            <person name="Li F."/>
            <person name="Upadhyaya N.M."/>
            <person name="Sperschneider J."/>
            <person name="Matny O."/>
            <person name="Nguyen-Phuc H."/>
            <person name="Mago R."/>
            <person name="Raley C."/>
            <person name="Miller M.E."/>
            <person name="Silverstein K.A.T."/>
            <person name="Henningsen E."/>
            <person name="Hirsch C.D."/>
            <person name="Visser B."/>
            <person name="Pretorius Z.A."/>
            <person name="Steffenson B.J."/>
            <person name="Schwessinger B."/>
            <person name="Dodds P.N."/>
            <person name="Figueroa M."/>
        </authorList>
    </citation>
    <scope>NUCLEOTIDE SEQUENCE [LARGE SCALE GENOMIC DNA]</scope>
    <source>
        <strain evidence="2">21-0</strain>
        <strain evidence="3 5">Ug99</strain>
    </source>
</reference>
<accession>A0A5B0M9W7</accession>